<name>A0ACC1NKK3_9HYPO</name>
<keyword evidence="2" id="KW-1185">Reference proteome</keyword>
<comment type="caution">
    <text evidence="1">The sequence shown here is derived from an EMBL/GenBank/DDBJ whole genome shotgun (WGS) entry which is preliminary data.</text>
</comment>
<dbReference type="EMBL" id="JANJQO010000292">
    <property type="protein sequence ID" value="KAJ2979343.1"/>
    <property type="molecule type" value="Genomic_DNA"/>
</dbReference>
<evidence type="ECO:0000313" key="1">
    <source>
        <dbReference type="EMBL" id="KAJ2979343.1"/>
    </source>
</evidence>
<dbReference type="Proteomes" id="UP001143910">
    <property type="component" value="Unassembled WGS sequence"/>
</dbReference>
<evidence type="ECO:0000313" key="2">
    <source>
        <dbReference type="Proteomes" id="UP001143910"/>
    </source>
</evidence>
<reference evidence="1" key="1">
    <citation type="submission" date="2022-08" db="EMBL/GenBank/DDBJ databases">
        <title>Genome Sequence of Lecanicillium fungicola.</title>
        <authorList>
            <person name="Buettner E."/>
        </authorList>
    </citation>
    <scope>NUCLEOTIDE SEQUENCE</scope>
    <source>
        <strain evidence="1">Babe33</strain>
    </source>
</reference>
<accession>A0ACC1NKK3</accession>
<gene>
    <name evidence="1" type="ORF">NQ176_g3318</name>
</gene>
<sequence>MPQPNMKRAFEVKTKVAVAAFAAVAGVCTAGAFVNCLTTAIASVALLIISGFRSGATGELGGGAISVRDAMALASVRHTLPNGTVAVGFHPYLLDVGTDHRVSVGKFEALATRLTTGHVRISAKVDQGSVFRWRRTDDDPGHTKYVDALYNDLNIGRTGLRSDGGNQNLANHVGEAVAQTMIGSQAETVCAALINGDTNGEIIATEWFIRAGDGSSGSTPSGACDNA</sequence>
<organism evidence="1 2">
    <name type="scientific">Zarea fungicola</name>
    <dbReference type="NCBI Taxonomy" id="93591"/>
    <lineage>
        <taxon>Eukaryota</taxon>
        <taxon>Fungi</taxon>
        <taxon>Dikarya</taxon>
        <taxon>Ascomycota</taxon>
        <taxon>Pezizomycotina</taxon>
        <taxon>Sordariomycetes</taxon>
        <taxon>Hypocreomycetidae</taxon>
        <taxon>Hypocreales</taxon>
        <taxon>Cordycipitaceae</taxon>
        <taxon>Zarea</taxon>
    </lineage>
</organism>
<proteinExistence type="predicted"/>
<protein>
    <submittedName>
        <fullName evidence="1">Uncharacterized protein</fullName>
    </submittedName>
</protein>